<evidence type="ECO:0000256" key="5">
    <source>
        <dbReference type="ARBA" id="ARBA00023239"/>
    </source>
</evidence>
<dbReference type="AlphaFoldDB" id="A0A2S5GCR7"/>
<comment type="pathway">
    <text evidence="2 6">Cofactor biosynthesis; molybdopterin biosynthesis.</text>
</comment>
<dbReference type="NCBIfam" id="TIGR00581">
    <property type="entry name" value="moaC"/>
    <property type="match status" value="1"/>
</dbReference>
<dbReference type="CDD" id="cd01420">
    <property type="entry name" value="MoaC_PE"/>
    <property type="match status" value="1"/>
</dbReference>
<dbReference type="EMBL" id="PREZ01000003">
    <property type="protein sequence ID" value="PPA70715.1"/>
    <property type="molecule type" value="Genomic_DNA"/>
</dbReference>
<organism evidence="8 9">
    <name type="scientific">Jeotgalibacillus proteolyticus</name>
    <dbReference type="NCBI Taxonomy" id="2082395"/>
    <lineage>
        <taxon>Bacteria</taxon>
        <taxon>Bacillati</taxon>
        <taxon>Bacillota</taxon>
        <taxon>Bacilli</taxon>
        <taxon>Bacillales</taxon>
        <taxon>Caryophanaceae</taxon>
        <taxon>Jeotgalibacillus</taxon>
    </lineage>
</organism>
<evidence type="ECO:0000256" key="2">
    <source>
        <dbReference type="ARBA" id="ARBA00005046"/>
    </source>
</evidence>
<dbReference type="RefSeq" id="WP_104057465.1">
    <property type="nucleotide sequence ID" value="NZ_PREZ01000003.1"/>
</dbReference>
<reference evidence="8 9" key="1">
    <citation type="submission" date="2018-02" db="EMBL/GenBank/DDBJ databases">
        <title>Jeotgalibacillus proteolyticum sp. nov. a protease producing bacterium isolated from ocean sediments of Laizhou Bay.</title>
        <authorList>
            <person name="Li Y."/>
        </authorList>
    </citation>
    <scope>NUCLEOTIDE SEQUENCE [LARGE SCALE GENOMIC DNA]</scope>
    <source>
        <strain evidence="8 9">22-7</strain>
    </source>
</reference>
<feature type="binding site" evidence="6">
    <location>
        <begin position="115"/>
        <end position="116"/>
    </location>
    <ligand>
        <name>substrate</name>
    </ligand>
</feature>
<dbReference type="EC" id="4.6.1.17" evidence="3 6"/>
<evidence type="ECO:0000256" key="1">
    <source>
        <dbReference type="ARBA" id="ARBA00001637"/>
    </source>
</evidence>
<dbReference type="OrthoDB" id="9794429at2"/>
<dbReference type="SUPFAM" id="SSF55040">
    <property type="entry name" value="Molybdenum cofactor biosynthesis protein C, MoaC"/>
    <property type="match status" value="1"/>
</dbReference>
<feature type="binding site" evidence="6">
    <location>
        <begin position="75"/>
        <end position="77"/>
    </location>
    <ligand>
        <name>substrate</name>
    </ligand>
</feature>
<keyword evidence="5 6" id="KW-0456">Lyase</keyword>
<dbReference type="NCBIfam" id="NF006870">
    <property type="entry name" value="PRK09364.1"/>
    <property type="match status" value="1"/>
</dbReference>
<evidence type="ECO:0000256" key="3">
    <source>
        <dbReference type="ARBA" id="ARBA00012575"/>
    </source>
</evidence>
<dbReference type="InterPro" id="IPR002820">
    <property type="entry name" value="Mopterin_CF_biosynth-C_dom"/>
</dbReference>
<evidence type="ECO:0000313" key="9">
    <source>
        <dbReference type="Proteomes" id="UP000239047"/>
    </source>
</evidence>
<evidence type="ECO:0000313" key="8">
    <source>
        <dbReference type="EMBL" id="PPA70715.1"/>
    </source>
</evidence>
<dbReference type="PANTHER" id="PTHR22960">
    <property type="entry name" value="MOLYBDOPTERIN COFACTOR SYNTHESIS PROTEIN A"/>
    <property type="match status" value="1"/>
</dbReference>
<keyword evidence="9" id="KW-1185">Reference proteome</keyword>
<comment type="caution">
    <text evidence="8">The sequence shown here is derived from an EMBL/GenBank/DDBJ whole genome shotgun (WGS) entry which is preliminary data.</text>
</comment>
<feature type="domain" description="Molybdopterin cofactor biosynthesis C (MoaC)" evidence="7">
    <location>
        <begin position="15"/>
        <end position="152"/>
    </location>
</feature>
<dbReference type="UniPathway" id="UPA00344"/>
<dbReference type="Gene3D" id="3.30.70.640">
    <property type="entry name" value="Molybdopterin cofactor biosynthesis C (MoaC) domain"/>
    <property type="match status" value="1"/>
</dbReference>
<dbReference type="PANTHER" id="PTHR22960:SF29">
    <property type="entry name" value="CYCLIC PYRANOPTERIN MONOPHOSPHATE SYNTHASE"/>
    <property type="match status" value="1"/>
</dbReference>
<dbReference type="HAMAP" id="MF_01224_B">
    <property type="entry name" value="MoaC_B"/>
    <property type="match status" value="1"/>
</dbReference>
<dbReference type="Pfam" id="PF01967">
    <property type="entry name" value="MoaC"/>
    <property type="match status" value="1"/>
</dbReference>
<comment type="catalytic activity">
    <reaction evidence="1 6">
        <text>(8S)-3',8-cyclo-7,8-dihydroguanosine 5'-triphosphate = cyclic pyranopterin phosphate + diphosphate</text>
        <dbReference type="Rhea" id="RHEA:49580"/>
        <dbReference type="ChEBI" id="CHEBI:33019"/>
        <dbReference type="ChEBI" id="CHEBI:59648"/>
        <dbReference type="ChEBI" id="CHEBI:131766"/>
        <dbReference type="EC" id="4.6.1.17"/>
    </reaction>
</comment>
<accession>A0A2S5GCR7</accession>
<comment type="function">
    <text evidence="6">Catalyzes the conversion of (8S)-3',8-cyclo-7,8-dihydroguanosine 5'-triphosphate to cyclic pyranopterin monophosphate (cPMP).</text>
</comment>
<evidence type="ECO:0000256" key="6">
    <source>
        <dbReference type="HAMAP-Rule" id="MF_01224"/>
    </source>
</evidence>
<proteinExistence type="inferred from homology"/>
<gene>
    <name evidence="6 8" type="primary">moaC</name>
    <name evidence="8" type="ORF">C4B60_07925</name>
</gene>
<protein>
    <recommendedName>
        <fullName evidence="3 6">Cyclic pyranopterin monophosphate synthase</fullName>
        <ecNumber evidence="3 6">4.6.1.17</ecNumber>
    </recommendedName>
    <alternativeName>
        <fullName evidence="6">Molybdenum cofactor biosynthesis protein C</fullName>
    </alternativeName>
</protein>
<name>A0A2S5GCR7_9BACL</name>
<comment type="similarity">
    <text evidence="6">Belongs to the MoaC family.</text>
</comment>
<dbReference type="GO" id="GO:0061799">
    <property type="term" value="F:cyclic pyranopterin monophosphate synthase activity"/>
    <property type="evidence" value="ECO:0007669"/>
    <property type="project" value="UniProtKB-UniRule"/>
</dbReference>
<feature type="active site" evidence="6">
    <location>
        <position position="130"/>
    </location>
</feature>
<evidence type="ECO:0000256" key="4">
    <source>
        <dbReference type="ARBA" id="ARBA00023150"/>
    </source>
</evidence>
<dbReference type="InterPro" id="IPR036522">
    <property type="entry name" value="MoaC_sf"/>
</dbReference>
<keyword evidence="4 6" id="KW-0501">Molybdenum cofactor biosynthesis</keyword>
<dbReference type="Proteomes" id="UP000239047">
    <property type="component" value="Unassembled WGS sequence"/>
</dbReference>
<comment type="subunit">
    <text evidence="6">Homohexamer; trimer of dimers.</text>
</comment>
<dbReference type="InterPro" id="IPR047594">
    <property type="entry name" value="MoaC_bact/euk"/>
</dbReference>
<dbReference type="GO" id="GO:0006777">
    <property type="term" value="P:Mo-molybdopterin cofactor biosynthetic process"/>
    <property type="evidence" value="ECO:0007669"/>
    <property type="project" value="UniProtKB-UniRule"/>
</dbReference>
<dbReference type="InterPro" id="IPR023045">
    <property type="entry name" value="MoaC"/>
</dbReference>
<evidence type="ECO:0000259" key="7">
    <source>
        <dbReference type="Pfam" id="PF01967"/>
    </source>
</evidence>
<sequence length="167" mass="18184">MSEFTHFNDQGRAKMVDITEKKETSRAATAQSSILVNEEIYLNITNHKMRKGDVLAVAQVAGIMAAKQTSTIIPMCHPLPLSGIDLSFEWKKRQNGYELSIQAAVKTKGNTGVEMEALTAASVCALTIYDMCKAVDKGMVIGATFLKEKTGGKNGDYHRTAIPSTEL</sequence>
<dbReference type="InterPro" id="IPR050105">
    <property type="entry name" value="MoCo_biosynth_MoaA/MoaC"/>
</dbReference>